<dbReference type="WBParaSite" id="SSTP_0000635500.1">
    <property type="protein sequence ID" value="SSTP_0000635500.1"/>
    <property type="gene ID" value="SSTP_0000635500"/>
</dbReference>
<sequence length="81" mass="9200">MNSNIVTFLFLIITFSFFQLGESSFYPSKVQNMQVRGKRHLSIAATGKLADRIYKEGLEEQKEKVGDSYLPPSDPHSFGKK</sequence>
<keyword evidence="2" id="KW-0732">Signal</keyword>
<name>A0A0K0EA24_STRER</name>
<organism evidence="3">
    <name type="scientific">Strongyloides stercoralis</name>
    <name type="common">Threadworm</name>
    <dbReference type="NCBI Taxonomy" id="6248"/>
    <lineage>
        <taxon>Eukaryota</taxon>
        <taxon>Metazoa</taxon>
        <taxon>Ecdysozoa</taxon>
        <taxon>Nematoda</taxon>
        <taxon>Chromadorea</taxon>
        <taxon>Rhabditida</taxon>
        <taxon>Tylenchina</taxon>
        <taxon>Panagrolaimomorpha</taxon>
        <taxon>Strongyloidoidea</taxon>
        <taxon>Strongyloididae</taxon>
        <taxon>Strongyloides</taxon>
    </lineage>
</organism>
<feature type="region of interest" description="Disordered" evidence="1">
    <location>
        <begin position="60"/>
        <end position="81"/>
    </location>
</feature>
<evidence type="ECO:0000256" key="1">
    <source>
        <dbReference type="SAM" id="MobiDB-lite"/>
    </source>
</evidence>
<feature type="chain" id="PRO_5005327703" evidence="2">
    <location>
        <begin position="24"/>
        <end position="81"/>
    </location>
</feature>
<evidence type="ECO:0000313" key="3">
    <source>
        <dbReference type="WBParaSite" id="SSTP_0000635500.1"/>
    </source>
</evidence>
<proteinExistence type="predicted"/>
<reference evidence="3" key="1">
    <citation type="submission" date="2015-08" db="UniProtKB">
        <authorList>
            <consortium name="WormBaseParasite"/>
        </authorList>
    </citation>
    <scope>IDENTIFICATION</scope>
</reference>
<dbReference type="AlphaFoldDB" id="A0A0K0EA24"/>
<protein>
    <submittedName>
        <fullName evidence="3">Uncharacterized protein</fullName>
    </submittedName>
</protein>
<evidence type="ECO:0000256" key="2">
    <source>
        <dbReference type="SAM" id="SignalP"/>
    </source>
</evidence>
<feature type="signal peptide" evidence="2">
    <location>
        <begin position="1"/>
        <end position="23"/>
    </location>
</feature>
<accession>A0A0K0EA24</accession>